<dbReference type="PROSITE" id="PS50889">
    <property type="entry name" value="S4"/>
    <property type="match status" value="1"/>
</dbReference>
<comment type="function">
    <text evidence="6">Responsible for synthesis of pseudouridine from uracil.</text>
</comment>
<evidence type="ECO:0000259" key="7">
    <source>
        <dbReference type="SMART" id="SM00363"/>
    </source>
</evidence>
<evidence type="ECO:0000256" key="4">
    <source>
        <dbReference type="PIRSR" id="PIRSR606225-1"/>
    </source>
</evidence>
<feature type="active site" evidence="4">
    <location>
        <position position="140"/>
    </location>
</feature>
<dbReference type="Pfam" id="PF01479">
    <property type="entry name" value="S4"/>
    <property type="match status" value="1"/>
</dbReference>
<dbReference type="NCBIfam" id="TIGR00005">
    <property type="entry name" value="rluA_subfam"/>
    <property type="match status" value="1"/>
</dbReference>
<evidence type="ECO:0000256" key="3">
    <source>
        <dbReference type="ARBA" id="ARBA00023235"/>
    </source>
</evidence>
<reference evidence="8 9" key="1">
    <citation type="journal article" date="2017" name="ISME J.">
        <title>Energy and carbon metabolisms in a deep terrestrial subsurface fluid microbial community.</title>
        <authorList>
            <person name="Momper L."/>
            <person name="Jungbluth S.P."/>
            <person name="Lee M.D."/>
            <person name="Amend J.P."/>
        </authorList>
    </citation>
    <scope>NUCLEOTIDE SEQUENCE [LARGE SCALE GENOMIC DNA]</scope>
    <source>
        <strain evidence="8">SURF_5</strain>
    </source>
</reference>
<evidence type="ECO:0000256" key="6">
    <source>
        <dbReference type="RuleBase" id="RU362028"/>
    </source>
</evidence>
<comment type="similarity">
    <text evidence="1 6">Belongs to the pseudouridine synthase RluA family.</text>
</comment>
<dbReference type="PANTHER" id="PTHR21600">
    <property type="entry name" value="MITOCHONDRIAL RNA PSEUDOURIDINE SYNTHASE"/>
    <property type="match status" value="1"/>
</dbReference>
<dbReference type="PANTHER" id="PTHR21600:SF44">
    <property type="entry name" value="RIBOSOMAL LARGE SUBUNIT PSEUDOURIDINE SYNTHASE D"/>
    <property type="match status" value="1"/>
</dbReference>
<dbReference type="SMART" id="SM00363">
    <property type="entry name" value="S4"/>
    <property type="match status" value="1"/>
</dbReference>
<dbReference type="PROSITE" id="PS01129">
    <property type="entry name" value="PSI_RLU"/>
    <property type="match status" value="1"/>
</dbReference>
<dbReference type="GO" id="GO:0003723">
    <property type="term" value="F:RNA binding"/>
    <property type="evidence" value="ECO:0007669"/>
    <property type="project" value="UniProtKB-KW"/>
</dbReference>
<evidence type="ECO:0000256" key="5">
    <source>
        <dbReference type="PROSITE-ProRule" id="PRU00182"/>
    </source>
</evidence>
<dbReference type="CDD" id="cd02869">
    <property type="entry name" value="PseudoU_synth_RluA_like"/>
    <property type="match status" value="1"/>
</dbReference>
<sequence>MSEQEQVLYVMAEDAGMRLDQYLPSCLSHLSRARAQDLILSGCVLVNKHPAKPSHKVREGEIITVSIKPPEPPAVQAERIPLDIVFEDAHLIIVNKPAGMIVHPAAGAKSGTLVNALMAHSPFLSRAGGADRPGIIHRLDKNTSGLLIVAKTDAAHRLLAKQIGAREIKRQYRALVYGEFSESSGTIDAPIGRSPSDRKRMAVTGTASRHALTHFAVIENFTALSHLRIILATGRTHQIRVHMAYIGHPVVGDAAYGTRPKRFLEQMEPNVIDAITNLRQHMLHAETLGFQHPVTGESLEFTAPLPDEFSRLLKLLKASH</sequence>
<dbReference type="SUPFAM" id="SSF55174">
    <property type="entry name" value="Alpha-L RNA-binding motif"/>
    <property type="match status" value="1"/>
</dbReference>
<proteinExistence type="inferred from homology"/>
<dbReference type="EMBL" id="QZKU01000045">
    <property type="protein sequence ID" value="RJP23507.1"/>
    <property type="molecule type" value="Genomic_DNA"/>
</dbReference>
<evidence type="ECO:0000256" key="1">
    <source>
        <dbReference type="ARBA" id="ARBA00010876"/>
    </source>
</evidence>
<dbReference type="Pfam" id="PF00849">
    <property type="entry name" value="PseudoU_synth_2"/>
    <property type="match status" value="1"/>
</dbReference>
<dbReference type="Proteomes" id="UP000265882">
    <property type="component" value="Unassembled WGS sequence"/>
</dbReference>
<organism evidence="8 9">
    <name type="scientific">Abyssobacteria bacterium (strain SURF_5)</name>
    <dbReference type="NCBI Taxonomy" id="2093360"/>
    <lineage>
        <taxon>Bacteria</taxon>
        <taxon>Pseudomonadati</taxon>
        <taxon>Candidatus Hydrogenedentota</taxon>
        <taxon>Candidatus Abyssobacteria</taxon>
    </lineage>
</organism>
<protein>
    <recommendedName>
        <fullName evidence="6">Pseudouridine synthase</fullName>
        <ecNumber evidence="6">5.4.99.-</ecNumber>
    </recommendedName>
</protein>
<dbReference type="GO" id="GO:0000455">
    <property type="term" value="P:enzyme-directed rRNA pseudouridine synthesis"/>
    <property type="evidence" value="ECO:0007669"/>
    <property type="project" value="TreeGrafter"/>
</dbReference>
<dbReference type="InterPro" id="IPR006224">
    <property type="entry name" value="PsdUridine_synth_RluA-like_CS"/>
</dbReference>
<dbReference type="SUPFAM" id="SSF55120">
    <property type="entry name" value="Pseudouridine synthase"/>
    <property type="match status" value="1"/>
</dbReference>
<evidence type="ECO:0000313" key="9">
    <source>
        <dbReference type="Proteomes" id="UP000265882"/>
    </source>
</evidence>
<gene>
    <name evidence="8" type="ORF">C4520_05995</name>
</gene>
<comment type="catalytic activity">
    <reaction evidence="6">
        <text>a uridine in RNA = a pseudouridine in RNA</text>
        <dbReference type="Rhea" id="RHEA:48348"/>
        <dbReference type="Rhea" id="RHEA-COMP:12068"/>
        <dbReference type="Rhea" id="RHEA-COMP:12069"/>
        <dbReference type="ChEBI" id="CHEBI:65314"/>
        <dbReference type="ChEBI" id="CHEBI:65315"/>
    </reaction>
</comment>
<dbReference type="InterPro" id="IPR050188">
    <property type="entry name" value="RluA_PseudoU_synthase"/>
</dbReference>
<keyword evidence="2 5" id="KW-0694">RNA-binding</keyword>
<dbReference type="AlphaFoldDB" id="A0A3A4NSV7"/>
<dbReference type="EC" id="5.4.99.-" evidence="6"/>
<dbReference type="Gene3D" id="3.30.2350.10">
    <property type="entry name" value="Pseudouridine synthase"/>
    <property type="match status" value="1"/>
</dbReference>
<evidence type="ECO:0000256" key="2">
    <source>
        <dbReference type="ARBA" id="ARBA00022884"/>
    </source>
</evidence>
<dbReference type="InterPro" id="IPR002942">
    <property type="entry name" value="S4_RNA-bd"/>
</dbReference>
<feature type="domain" description="RNA-binding S4" evidence="7">
    <location>
        <begin position="17"/>
        <end position="78"/>
    </location>
</feature>
<dbReference type="FunFam" id="3.30.2350.10:FF:000006">
    <property type="entry name" value="Pseudouridine synthase"/>
    <property type="match status" value="1"/>
</dbReference>
<dbReference type="InterPro" id="IPR006225">
    <property type="entry name" value="PsdUridine_synth_RluC/D"/>
</dbReference>
<dbReference type="Gene3D" id="3.10.290.10">
    <property type="entry name" value="RNA-binding S4 domain"/>
    <property type="match status" value="1"/>
</dbReference>
<comment type="caution">
    <text evidence="8">The sequence shown here is derived from an EMBL/GenBank/DDBJ whole genome shotgun (WGS) entry which is preliminary data.</text>
</comment>
<keyword evidence="3 6" id="KW-0413">Isomerase</keyword>
<dbReference type="InterPro" id="IPR020103">
    <property type="entry name" value="PsdUridine_synth_cat_dom_sf"/>
</dbReference>
<dbReference type="InterPro" id="IPR006145">
    <property type="entry name" value="PsdUridine_synth_RsuA/RluA"/>
</dbReference>
<name>A0A3A4NSV7_ABYX5</name>
<evidence type="ECO:0000313" key="8">
    <source>
        <dbReference type="EMBL" id="RJP23507.1"/>
    </source>
</evidence>
<dbReference type="CDD" id="cd00165">
    <property type="entry name" value="S4"/>
    <property type="match status" value="1"/>
</dbReference>
<dbReference type="InterPro" id="IPR036986">
    <property type="entry name" value="S4_RNA-bd_sf"/>
</dbReference>
<dbReference type="GO" id="GO:0120159">
    <property type="term" value="F:rRNA pseudouridine synthase activity"/>
    <property type="evidence" value="ECO:0007669"/>
    <property type="project" value="UniProtKB-ARBA"/>
</dbReference>
<accession>A0A3A4NSV7</accession>